<comment type="caution">
    <text evidence="7">The sequence shown here is derived from an EMBL/GenBank/DDBJ whole genome shotgun (WGS) entry which is preliminary data.</text>
</comment>
<dbReference type="Proteomes" id="UP001519363">
    <property type="component" value="Unassembled WGS sequence"/>
</dbReference>
<evidence type="ECO:0000313" key="7">
    <source>
        <dbReference type="EMBL" id="MBP2476717.1"/>
    </source>
</evidence>
<evidence type="ECO:0000256" key="1">
    <source>
        <dbReference type="ARBA" id="ARBA00001946"/>
    </source>
</evidence>
<dbReference type="EMBL" id="JAGIOO010000001">
    <property type="protein sequence ID" value="MBP2476717.1"/>
    <property type="molecule type" value="Genomic_DNA"/>
</dbReference>
<dbReference type="PANTHER" id="PTHR43046">
    <property type="entry name" value="GDP-MANNOSE MANNOSYL HYDROLASE"/>
    <property type="match status" value="1"/>
</dbReference>
<organism evidence="7 8">
    <name type="scientific">Crossiella equi</name>
    <dbReference type="NCBI Taxonomy" id="130796"/>
    <lineage>
        <taxon>Bacteria</taxon>
        <taxon>Bacillati</taxon>
        <taxon>Actinomycetota</taxon>
        <taxon>Actinomycetes</taxon>
        <taxon>Pseudonocardiales</taxon>
        <taxon>Pseudonocardiaceae</taxon>
        <taxon>Crossiella</taxon>
    </lineage>
</organism>
<dbReference type="SUPFAM" id="SSF55811">
    <property type="entry name" value="Nudix"/>
    <property type="match status" value="1"/>
</dbReference>
<evidence type="ECO:0000313" key="8">
    <source>
        <dbReference type="Proteomes" id="UP001519363"/>
    </source>
</evidence>
<evidence type="ECO:0000256" key="5">
    <source>
        <dbReference type="RuleBase" id="RU003476"/>
    </source>
</evidence>
<dbReference type="Gene3D" id="3.90.79.10">
    <property type="entry name" value="Nucleoside Triphosphate Pyrophosphohydrolase"/>
    <property type="match status" value="1"/>
</dbReference>
<proteinExistence type="inferred from homology"/>
<keyword evidence="4" id="KW-0460">Magnesium</keyword>
<evidence type="ECO:0000259" key="6">
    <source>
        <dbReference type="PROSITE" id="PS51462"/>
    </source>
</evidence>
<reference evidence="7 8" key="1">
    <citation type="submission" date="2021-03" db="EMBL/GenBank/DDBJ databases">
        <title>Sequencing the genomes of 1000 actinobacteria strains.</title>
        <authorList>
            <person name="Klenk H.-P."/>
        </authorList>
    </citation>
    <scope>NUCLEOTIDE SEQUENCE [LARGE SCALE GENOMIC DNA]</scope>
    <source>
        <strain evidence="7 8">DSM 44580</strain>
    </source>
</reference>
<comment type="cofactor">
    <cofactor evidence="1">
        <name>Mg(2+)</name>
        <dbReference type="ChEBI" id="CHEBI:18420"/>
    </cofactor>
</comment>
<dbReference type="InterPro" id="IPR020084">
    <property type="entry name" value="NUDIX_hydrolase_CS"/>
</dbReference>
<comment type="similarity">
    <text evidence="2 5">Belongs to the Nudix hydrolase family.</text>
</comment>
<dbReference type="InterPro" id="IPR000086">
    <property type="entry name" value="NUDIX_hydrolase_dom"/>
</dbReference>
<name>A0ABS5AKD1_9PSEU</name>
<evidence type="ECO:0000256" key="4">
    <source>
        <dbReference type="ARBA" id="ARBA00022842"/>
    </source>
</evidence>
<dbReference type="InterPro" id="IPR015797">
    <property type="entry name" value="NUDIX_hydrolase-like_dom_sf"/>
</dbReference>
<dbReference type="RefSeq" id="WP_086785701.1">
    <property type="nucleotide sequence ID" value="NZ_JAGIOO010000001.1"/>
</dbReference>
<feature type="domain" description="Nudix hydrolase" evidence="6">
    <location>
        <begin position="7"/>
        <end position="150"/>
    </location>
</feature>
<keyword evidence="3 5" id="KW-0378">Hydrolase</keyword>
<evidence type="ECO:0000256" key="3">
    <source>
        <dbReference type="ARBA" id="ARBA00022801"/>
    </source>
</evidence>
<gene>
    <name evidence="7" type="ORF">JOF53_005589</name>
</gene>
<dbReference type="CDD" id="cd04685">
    <property type="entry name" value="NUDIX_Hydrolase"/>
    <property type="match status" value="1"/>
</dbReference>
<dbReference type="Pfam" id="PF00293">
    <property type="entry name" value="NUDIX"/>
    <property type="match status" value="1"/>
</dbReference>
<protein>
    <submittedName>
        <fullName evidence="7">8-oxo-dGTP pyrophosphatase MutT (NUDIX family)</fullName>
    </submittedName>
</protein>
<dbReference type="PRINTS" id="PR00502">
    <property type="entry name" value="NUDIXFAMILY"/>
</dbReference>
<sequence length="166" mass="18260">MGAQPAHRVRTSARLLVVDEADRILLFHNRYGRAGERTCWSTPGGGVQDGETLPAAAVRELREETGFVLPESAVGPVVATTSGRWTYSRVPTFATEYYFHLRVPAFEVDIAGQEKGELSHLLGHRWWPVDRLGEAAEQVLPIGLSELLARIAGGVPEEPVQLTWFG</sequence>
<dbReference type="PANTHER" id="PTHR43046:SF12">
    <property type="entry name" value="GDP-MANNOSE MANNOSYL HYDROLASE"/>
    <property type="match status" value="1"/>
</dbReference>
<evidence type="ECO:0000256" key="2">
    <source>
        <dbReference type="ARBA" id="ARBA00005582"/>
    </source>
</evidence>
<dbReference type="PROSITE" id="PS51462">
    <property type="entry name" value="NUDIX"/>
    <property type="match status" value="1"/>
</dbReference>
<accession>A0ABS5AKD1</accession>
<dbReference type="InterPro" id="IPR020476">
    <property type="entry name" value="Nudix_hydrolase"/>
</dbReference>
<keyword evidence="8" id="KW-1185">Reference proteome</keyword>
<dbReference type="PROSITE" id="PS00893">
    <property type="entry name" value="NUDIX_BOX"/>
    <property type="match status" value="1"/>
</dbReference>